<accession>A0A0C2NUW2</accession>
<evidence type="ECO:0000256" key="2">
    <source>
        <dbReference type="ARBA" id="ARBA00022475"/>
    </source>
</evidence>
<evidence type="ECO:0000256" key="6">
    <source>
        <dbReference type="SAM" id="Phobius"/>
    </source>
</evidence>
<comment type="caution">
    <text evidence="7">The sequence shown here is derived from an EMBL/GenBank/DDBJ whole genome shotgun (WGS) entry which is preliminary data.</text>
</comment>
<reference evidence="7 8" key="1">
    <citation type="submission" date="2014-11" db="EMBL/GenBank/DDBJ databases">
        <title>Draft Genome Sequence of Vibrio piscirenalis strains CECT 8603T and CECT 8604, two marine Gammaproteobacterium isolated from cultured gilthead sea bream (Sparus aurata).</title>
        <authorList>
            <person name="Arahal D.R."/>
            <person name="Rodrigo-Torres L."/>
            <person name="Lucena T."/>
            <person name="Pujalte M.J."/>
        </authorList>
    </citation>
    <scope>NUCLEOTIDE SEQUENCE [LARGE SCALE GENOMIC DNA]</scope>
    <source>
        <strain evidence="7 8">DCR 1-4-2</strain>
    </source>
</reference>
<keyword evidence="2" id="KW-1003">Cell membrane</keyword>
<dbReference type="Pfam" id="PF01810">
    <property type="entry name" value="LysE"/>
    <property type="match status" value="1"/>
</dbReference>
<name>A0A0C2NA49_9VIBR</name>
<dbReference type="GO" id="GO:0033228">
    <property type="term" value="P:cysteine export across plasma membrane"/>
    <property type="evidence" value="ECO:0007669"/>
    <property type="project" value="TreeGrafter"/>
</dbReference>
<dbReference type="InterPro" id="IPR001123">
    <property type="entry name" value="LeuE-type"/>
</dbReference>
<dbReference type="GO" id="GO:0015171">
    <property type="term" value="F:amino acid transmembrane transporter activity"/>
    <property type="evidence" value="ECO:0007669"/>
    <property type="project" value="TreeGrafter"/>
</dbReference>
<dbReference type="STRING" id="1461322.OJ16_17215"/>
<evidence type="ECO:0000313" key="8">
    <source>
        <dbReference type="Proteomes" id="UP000031672"/>
    </source>
</evidence>
<keyword evidence="5 6" id="KW-0472">Membrane</keyword>
<keyword evidence="8" id="KW-1185">Reference proteome</keyword>
<dbReference type="GO" id="GO:0005886">
    <property type="term" value="C:plasma membrane"/>
    <property type="evidence" value="ECO:0007669"/>
    <property type="project" value="UniProtKB-SubCell"/>
</dbReference>
<comment type="subcellular location">
    <subcellularLocation>
        <location evidence="1">Cell membrane</location>
        <topology evidence="1">Multi-pass membrane protein</topology>
    </subcellularLocation>
</comment>
<accession>A0A0C2NA49</accession>
<evidence type="ECO:0000256" key="1">
    <source>
        <dbReference type="ARBA" id="ARBA00004651"/>
    </source>
</evidence>
<evidence type="ECO:0000256" key="4">
    <source>
        <dbReference type="ARBA" id="ARBA00022989"/>
    </source>
</evidence>
<evidence type="ECO:0000313" key="7">
    <source>
        <dbReference type="EMBL" id="KII76526.1"/>
    </source>
</evidence>
<keyword evidence="4 6" id="KW-1133">Transmembrane helix</keyword>
<dbReference type="PANTHER" id="PTHR30086">
    <property type="entry name" value="ARGININE EXPORTER PROTEIN ARGO"/>
    <property type="match status" value="1"/>
</dbReference>
<dbReference type="AlphaFoldDB" id="A0A0C2NA49"/>
<feature type="transmembrane region" description="Helical" evidence="6">
    <location>
        <begin position="179"/>
        <end position="196"/>
    </location>
</feature>
<dbReference type="Proteomes" id="UP000031672">
    <property type="component" value="Unassembled WGS sequence"/>
</dbReference>
<dbReference type="PANTHER" id="PTHR30086:SF20">
    <property type="entry name" value="ARGININE EXPORTER PROTEIN ARGO-RELATED"/>
    <property type="match status" value="1"/>
</dbReference>
<proteinExistence type="predicted"/>
<keyword evidence="3 6" id="KW-0812">Transmembrane</keyword>
<evidence type="ECO:0000256" key="5">
    <source>
        <dbReference type="ARBA" id="ARBA00023136"/>
    </source>
</evidence>
<organism evidence="7 8">
    <name type="scientific">Vibrio renipiscarius</name>
    <dbReference type="NCBI Taxonomy" id="1461322"/>
    <lineage>
        <taxon>Bacteria</taxon>
        <taxon>Pseudomonadati</taxon>
        <taxon>Pseudomonadota</taxon>
        <taxon>Gammaproteobacteria</taxon>
        <taxon>Vibrionales</taxon>
        <taxon>Vibrionaceae</taxon>
        <taxon>Vibrio</taxon>
    </lineage>
</organism>
<dbReference type="EMBL" id="JTKH01000024">
    <property type="protein sequence ID" value="KII76526.1"/>
    <property type="molecule type" value="Genomic_DNA"/>
</dbReference>
<sequence>MNSLIFSMVAFAFVGSTTPGPVNLLATSTAINHGKQVAAKFVSGASLAYALVVFLTGSMMQTVTTLIPQLATTMQIIGSGFIFYLAYKIYTAPVTGIKSASTQQSGFWTGSLTQILNPKAWLVAMSGVSLYVIGQENESLSLLLFTGISLVLCLIGVGIWAVIGRLLTKTLNNTQRYRLFNRVMAVLLAISVGAMWM</sequence>
<dbReference type="RefSeq" id="WP_040992475.1">
    <property type="nucleotide sequence ID" value="NZ_JTKH01000024.1"/>
</dbReference>
<protein>
    <submittedName>
        <fullName evidence="7">Transporter</fullName>
    </submittedName>
</protein>
<dbReference type="OrthoDB" id="9812084at2"/>
<feature type="transmembrane region" description="Helical" evidence="6">
    <location>
        <begin position="67"/>
        <end position="87"/>
    </location>
</feature>
<feature type="transmembrane region" description="Helical" evidence="6">
    <location>
        <begin position="142"/>
        <end position="167"/>
    </location>
</feature>
<feature type="transmembrane region" description="Helical" evidence="6">
    <location>
        <begin position="36"/>
        <end position="55"/>
    </location>
</feature>
<gene>
    <name evidence="7" type="ORF">OJ16_17215</name>
</gene>
<evidence type="ECO:0000256" key="3">
    <source>
        <dbReference type="ARBA" id="ARBA00022692"/>
    </source>
</evidence>